<dbReference type="AlphaFoldDB" id="A0A0D3JVH2"/>
<accession>A0A0D3JVH2</accession>
<feature type="chain" id="PRO_5044218836" description="KOW domain-containing protein" evidence="1">
    <location>
        <begin position="22"/>
        <end position="234"/>
    </location>
</feature>
<sequence length="234" mass="25427">MPTPNRRSAFLLWQLLVAVAGALILHAAPRPLRHALRAKSLCSAVSPTQGDTIRVTADVAVKGRSAKGLTGTVLKVFGEGDDATDDWGACCELAWGEPTITARLQRKVTGYFDFRELTLLHRDQARVAAFEARERERWRAVYDEDWTPPAHRELVEGDRVQVVADVAVKGYASARGMQGVVANVWAECETDAACCCNELATAPVTVELEPEEEGELIGYFCSEEVEVLDGAAAG</sequence>
<feature type="signal peptide" evidence="1">
    <location>
        <begin position="1"/>
        <end position="21"/>
    </location>
</feature>
<evidence type="ECO:0000313" key="2">
    <source>
        <dbReference type="EnsemblProtists" id="EOD27507"/>
    </source>
</evidence>
<dbReference type="PaxDb" id="2903-EOD27507"/>
<keyword evidence="3" id="KW-1185">Reference proteome</keyword>
<dbReference type="KEGG" id="ehx:EMIHUDRAFT_114604"/>
<dbReference type="HOGENOM" id="CLU_1186872_0_0_1"/>
<dbReference type="Proteomes" id="UP000013827">
    <property type="component" value="Unassembled WGS sequence"/>
</dbReference>
<proteinExistence type="predicted"/>
<evidence type="ECO:0000313" key="3">
    <source>
        <dbReference type="Proteomes" id="UP000013827"/>
    </source>
</evidence>
<name>A0A0D3JVH2_EMIH1</name>
<reference evidence="3" key="1">
    <citation type="journal article" date="2013" name="Nature">
        <title>Pan genome of the phytoplankton Emiliania underpins its global distribution.</title>
        <authorList>
            <person name="Read B.A."/>
            <person name="Kegel J."/>
            <person name="Klute M.J."/>
            <person name="Kuo A."/>
            <person name="Lefebvre S.C."/>
            <person name="Maumus F."/>
            <person name="Mayer C."/>
            <person name="Miller J."/>
            <person name="Monier A."/>
            <person name="Salamov A."/>
            <person name="Young J."/>
            <person name="Aguilar M."/>
            <person name="Claverie J.M."/>
            <person name="Frickenhaus S."/>
            <person name="Gonzalez K."/>
            <person name="Herman E.K."/>
            <person name="Lin Y.C."/>
            <person name="Napier J."/>
            <person name="Ogata H."/>
            <person name="Sarno A.F."/>
            <person name="Shmutz J."/>
            <person name="Schroeder D."/>
            <person name="de Vargas C."/>
            <person name="Verret F."/>
            <person name="von Dassow P."/>
            <person name="Valentin K."/>
            <person name="Van de Peer Y."/>
            <person name="Wheeler G."/>
            <person name="Dacks J.B."/>
            <person name="Delwiche C.F."/>
            <person name="Dyhrman S.T."/>
            <person name="Glockner G."/>
            <person name="John U."/>
            <person name="Richards T."/>
            <person name="Worden A.Z."/>
            <person name="Zhang X."/>
            <person name="Grigoriev I.V."/>
            <person name="Allen A.E."/>
            <person name="Bidle K."/>
            <person name="Borodovsky M."/>
            <person name="Bowler C."/>
            <person name="Brownlee C."/>
            <person name="Cock J.M."/>
            <person name="Elias M."/>
            <person name="Gladyshev V.N."/>
            <person name="Groth M."/>
            <person name="Guda C."/>
            <person name="Hadaegh A."/>
            <person name="Iglesias-Rodriguez M.D."/>
            <person name="Jenkins J."/>
            <person name="Jones B.M."/>
            <person name="Lawson T."/>
            <person name="Leese F."/>
            <person name="Lindquist E."/>
            <person name="Lobanov A."/>
            <person name="Lomsadze A."/>
            <person name="Malik S.B."/>
            <person name="Marsh M.E."/>
            <person name="Mackinder L."/>
            <person name="Mock T."/>
            <person name="Mueller-Roeber B."/>
            <person name="Pagarete A."/>
            <person name="Parker M."/>
            <person name="Probert I."/>
            <person name="Quesneville H."/>
            <person name="Raines C."/>
            <person name="Rensing S.A."/>
            <person name="Riano-Pachon D.M."/>
            <person name="Richier S."/>
            <person name="Rokitta S."/>
            <person name="Shiraiwa Y."/>
            <person name="Soanes D.M."/>
            <person name="van der Giezen M."/>
            <person name="Wahlund T.M."/>
            <person name="Williams B."/>
            <person name="Wilson W."/>
            <person name="Wolfe G."/>
            <person name="Wurch L.L."/>
        </authorList>
    </citation>
    <scope>NUCLEOTIDE SEQUENCE</scope>
</reference>
<organism evidence="2 3">
    <name type="scientific">Emiliania huxleyi (strain CCMP1516)</name>
    <dbReference type="NCBI Taxonomy" id="280463"/>
    <lineage>
        <taxon>Eukaryota</taxon>
        <taxon>Haptista</taxon>
        <taxon>Haptophyta</taxon>
        <taxon>Prymnesiophyceae</taxon>
        <taxon>Isochrysidales</taxon>
        <taxon>Noelaerhabdaceae</taxon>
        <taxon>Emiliania</taxon>
    </lineage>
</organism>
<evidence type="ECO:0000256" key="1">
    <source>
        <dbReference type="SAM" id="SignalP"/>
    </source>
</evidence>
<keyword evidence="1" id="KW-0732">Signal</keyword>
<dbReference type="RefSeq" id="XP_005779936.1">
    <property type="nucleotide sequence ID" value="XM_005779879.1"/>
</dbReference>
<protein>
    <recommendedName>
        <fullName evidence="4">KOW domain-containing protein</fullName>
    </recommendedName>
</protein>
<dbReference type="GeneID" id="17273052"/>
<reference evidence="2" key="2">
    <citation type="submission" date="2024-10" db="UniProtKB">
        <authorList>
            <consortium name="EnsemblProtists"/>
        </authorList>
    </citation>
    <scope>IDENTIFICATION</scope>
</reference>
<dbReference type="EnsemblProtists" id="EOD27507">
    <property type="protein sequence ID" value="EOD27507"/>
    <property type="gene ID" value="EMIHUDRAFT_114604"/>
</dbReference>
<evidence type="ECO:0008006" key="4">
    <source>
        <dbReference type="Google" id="ProtNLM"/>
    </source>
</evidence>